<accession>A0ABY6P1Y0</accession>
<dbReference type="Proteomes" id="UP001164965">
    <property type="component" value="Chromosome"/>
</dbReference>
<evidence type="ECO:0000313" key="1">
    <source>
        <dbReference type="EMBL" id="UZJ25148.1"/>
    </source>
</evidence>
<reference evidence="1" key="1">
    <citation type="submission" date="2022-10" db="EMBL/GenBank/DDBJ databases">
        <title>Rhodococcus sp.75.</title>
        <authorList>
            <person name="Sun M."/>
        </authorList>
    </citation>
    <scope>NUCLEOTIDE SEQUENCE</scope>
    <source>
        <strain evidence="1">75</strain>
    </source>
</reference>
<sequence>MLKPVVRRRVPVLARALLLVLLVVGLSGMHSLAGGGTSGTGTMPLASSSSTSASGAAAAVLVGTSQALPGSAATESAAHSMGHDCVAVLIDAPGVALGPLLPVAALSGDVVDGAPASALLAGRAAADRGPDRPAPSLAELSILRV</sequence>
<dbReference type="EMBL" id="CP110615">
    <property type="protein sequence ID" value="UZJ25148.1"/>
    <property type="molecule type" value="Genomic_DNA"/>
</dbReference>
<dbReference type="Pfam" id="PF19650">
    <property type="entry name" value="DUF6153"/>
    <property type="match status" value="1"/>
</dbReference>
<organism evidence="1 2">
    <name type="scientific">Rhodococcus antarcticus</name>
    <dbReference type="NCBI Taxonomy" id="2987751"/>
    <lineage>
        <taxon>Bacteria</taxon>
        <taxon>Bacillati</taxon>
        <taxon>Actinomycetota</taxon>
        <taxon>Actinomycetes</taxon>
        <taxon>Mycobacteriales</taxon>
        <taxon>Nocardiaceae</taxon>
        <taxon>Rhodococcus</taxon>
    </lineage>
</organism>
<name>A0ABY6P1Y0_9NOCA</name>
<dbReference type="InterPro" id="IPR046151">
    <property type="entry name" value="DUF6153"/>
</dbReference>
<protein>
    <submittedName>
        <fullName evidence="1">DUF6153 family protein</fullName>
    </submittedName>
</protein>
<gene>
    <name evidence="1" type="ORF">RHODO2019_01145</name>
</gene>
<evidence type="ECO:0000313" key="2">
    <source>
        <dbReference type="Proteomes" id="UP001164965"/>
    </source>
</evidence>
<keyword evidence="2" id="KW-1185">Reference proteome</keyword>
<proteinExistence type="predicted"/>
<dbReference type="RefSeq" id="WP_265383254.1">
    <property type="nucleotide sequence ID" value="NZ_CP110615.1"/>
</dbReference>